<feature type="region of interest" description="Disordered" evidence="4">
    <location>
        <begin position="330"/>
        <end position="358"/>
    </location>
</feature>
<comment type="caution">
    <text evidence="6">The sequence shown here is derived from an EMBL/GenBank/DDBJ whole genome shotgun (WGS) entry which is preliminary data.</text>
</comment>
<dbReference type="InterPro" id="IPR001487">
    <property type="entry name" value="Bromodomain"/>
</dbReference>
<accession>A0A250WR88</accession>
<feature type="domain" description="Bromo" evidence="5">
    <location>
        <begin position="13"/>
        <end position="85"/>
    </location>
</feature>
<dbReference type="Proteomes" id="UP000232323">
    <property type="component" value="Unassembled WGS sequence"/>
</dbReference>
<gene>
    <name evidence="6" type="ORF">CEUSTIGMA_g523.t1</name>
</gene>
<dbReference type="OrthoDB" id="21449at2759"/>
<dbReference type="PANTHER" id="PTHR45926">
    <property type="entry name" value="OSJNBA0053K19.4 PROTEIN"/>
    <property type="match status" value="1"/>
</dbReference>
<name>A0A250WR88_9CHLO</name>
<proteinExistence type="predicted"/>
<dbReference type="InterPro" id="IPR036427">
    <property type="entry name" value="Bromodomain-like_sf"/>
</dbReference>
<reference evidence="6 7" key="1">
    <citation type="submission" date="2017-08" db="EMBL/GenBank/DDBJ databases">
        <title>Acidophilic green algal genome provides insights into adaptation to an acidic environment.</title>
        <authorList>
            <person name="Hirooka S."/>
            <person name="Hirose Y."/>
            <person name="Kanesaki Y."/>
            <person name="Higuchi S."/>
            <person name="Fujiwara T."/>
            <person name="Onuma R."/>
            <person name="Era A."/>
            <person name="Ohbayashi R."/>
            <person name="Uzuka A."/>
            <person name="Nozaki H."/>
            <person name="Yoshikawa H."/>
            <person name="Miyagishima S.Y."/>
        </authorList>
    </citation>
    <scope>NUCLEOTIDE SEQUENCE [LARGE SCALE GENOMIC DNA]</scope>
    <source>
        <strain evidence="6 7">NIES-2499</strain>
    </source>
</reference>
<evidence type="ECO:0000313" key="6">
    <source>
        <dbReference type="EMBL" id="GAX73070.1"/>
    </source>
</evidence>
<dbReference type="AlphaFoldDB" id="A0A250WR88"/>
<dbReference type="SMART" id="SM00297">
    <property type="entry name" value="BROMO"/>
    <property type="match status" value="1"/>
</dbReference>
<evidence type="ECO:0000259" key="5">
    <source>
        <dbReference type="PROSITE" id="PS50014"/>
    </source>
</evidence>
<evidence type="ECO:0000256" key="4">
    <source>
        <dbReference type="SAM" id="MobiDB-lite"/>
    </source>
</evidence>
<dbReference type="SUPFAM" id="SSF47370">
    <property type="entry name" value="Bromodomain"/>
    <property type="match status" value="1"/>
</dbReference>
<dbReference type="PROSITE" id="PS50014">
    <property type="entry name" value="BROMODOMAIN_2"/>
    <property type="match status" value="1"/>
</dbReference>
<feature type="coiled-coil region" evidence="3">
    <location>
        <begin position="513"/>
        <end position="554"/>
    </location>
</feature>
<feature type="region of interest" description="Disordered" evidence="4">
    <location>
        <begin position="160"/>
        <end position="189"/>
    </location>
</feature>
<protein>
    <recommendedName>
        <fullName evidence="5">Bromo domain-containing protein</fullName>
    </recommendedName>
</protein>
<dbReference type="Pfam" id="PF00439">
    <property type="entry name" value="Bromodomain"/>
    <property type="match status" value="1"/>
</dbReference>
<sequence length="622" mass="69155">MLSCCLEIVDKLMGARDAWPFVVPVDPFKLDIPDYFDIVHEPMDLATILNHLHSRHYEHWTQVIDHVLLVFENAQKYNPPGNPVRELAERMLVSATRHVQRLLPRLLANPILKKDALQNLCQLSSPMKSNSLPLADIKPYSEQLEASVMSRVDALAPRKCAAASSSQSRGTRGRPRIQGRWSLESSSQDADQDIGEIGMTVGSGRVSLTGSHPAADSVTSLSREPLRSLPLLPYGFYLASNNPPQKFMTLPRGKFEQCAIEPLNVESAEAWNEQRMLWLQHWHQHVQAPGVQAGAVTTGDRGPRLEVFEGGEDRHGEHYHPYDTSCALKDDSDSDYNGSVQRSREHTTPMSKKKMGSRRCQLQQDESGEYGYEQHQCQTGQPENVYMHPPGQGLGDEDLHAQYNAGKVGTLGTALYLEENCSETEMNKIGHLRSDFIAFGTAGSSVEGTVVSTSSPQQHLLLPAQQQRMSSQQPIQQYYFIHPLHSSQLQGHHQGTMHMDGSSSTYHCVDNALMDLSLRLQQAESQLIAKNVEIENLKSRNEILQLEIDWLKGQRNVLQPSPPPLIHQLHPSHHQPHIIHHLQSAQSQDIGVGGTQQAQNLLLSGPCCSNHVAPAVATTMSG</sequence>
<dbReference type="PROSITE" id="PS00633">
    <property type="entry name" value="BROMODOMAIN_1"/>
    <property type="match status" value="1"/>
</dbReference>
<evidence type="ECO:0000256" key="2">
    <source>
        <dbReference type="PROSITE-ProRule" id="PRU00035"/>
    </source>
</evidence>
<dbReference type="EMBL" id="BEGY01000002">
    <property type="protein sequence ID" value="GAX73070.1"/>
    <property type="molecule type" value="Genomic_DNA"/>
</dbReference>
<evidence type="ECO:0000256" key="3">
    <source>
        <dbReference type="SAM" id="Coils"/>
    </source>
</evidence>
<dbReference type="PRINTS" id="PR00503">
    <property type="entry name" value="BROMODOMAIN"/>
</dbReference>
<dbReference type="InterPro" id="IPR018359">
    <property type="entry name" value="Bromodomain_CS"/>
</dbReference>
<organism evidence="6 7">
    <name type="scientific">Chlamydomonas eustigma</name>
    <dbReference type="NCBI Taxonomy" id="1157962"/>
    <lineage>
        <taxon>Eukaryota</taxon>
        <taxon>Viridiplantae</taxon>
        <taxon>Chlorophyta</taxon>
        <taxon>core chlorophytes</taxon>
        <taxon>Chlorophyceae</taxon>
        <taxon>CS clade</taxon>
        <taxon>Chlamydomonadales</taxon>
        <taxon>Chlamydomonadaceae</taxon>
        <taxon>Chlamydomonas</taxon>
    </lineage>
</organism>
<dbReference type="Gene3D" id="1.20.920.10">
    <property type="entry name" value="Bromodomain-like"/>
    <property type="match status" value="1"/>
</dbReference>
<evidence type="ECO:0000256" key="1">
    <source>
        <dbReference type="ARBA" id="ARBA00023117"/>
    </source>
</evidence>
<evidence type="ECO:0000313" key="7">
    <source>
        <dbReference type="Proteomes" id="UP000232323"/>
    </source>
</evidence>
<dbReference type="STRING" id="1157962.A0A250WR88"/>
<keyword evidence="3" id="KW-0175">Coiled coil</keyword>
<keyword evidence="1 2" id="KW-0103">Bromodomain</keyword>
<keyword evidence="7" id="KW-1185">Reference proteome</keyword>